<evidence type="ECO:0000313" key="2">
    <source>
        <dbReference type="EMBL" id="MFA0812050.1"/>
    </source>
</evidence>
<feature type="signal peptide" evidence="1">
    <location>
        <begin position="1"/>
        <end position="26"/>
    </location>
</feature>
<accession>A0ABV4P2V2</accession>
<evidence type="ECO:0000256" key="1">
    <source>
        <dbReference type="SAM" id="SignalP"/>
    </source>
</evidence>
<keyword evidence="1" id="KW-0732">Signal</keyword>
<dbReference type="RefSeq" id="WP_371839664.1">
    <property type="nucleotide sequence ID" value="NZ_JBGMEK010000031.1"/>
</dbReference>
<comment type="caution">
    <text evidence="2">The sequence shown here is derived from an EMBL/GenBank/DDBJ whole genome shotgun (WGS) entry which is preliminary data.</text>
</comment>
<dbReference type="EMBL" id="JBGMEK010000031">
    <property type="protein sequence ID" value="MFA0812050.1"/>
    <property type="molecule type" value="Genomic_DNA"/>
</dbReference>
<proteinExistence type="predicted"/>
<protein>
    <submittedName>
        <fullName evidence="2">Uncharacterized protein</fullName>
    </submittedName>
</protein>
<evidence type="ECO:0000313" key="3">
    <source>
        <dbReference type="Proteomes" id="UP001569428"/>
    </source>
</evidence>
<sequence>MFQYRYAVRTIFFLLFNLMLAGSAHASISLVWVARSEPETNDFPVDDLPKEWQAWCGSQECDAVAKLQLRSAVTERVIGEVYSWSKSLRIGTQSLCFDEFLIFRFSLGDLYTVSNEQGACGGFMDADLYPPLNDNGLVLGGGSDGSIVGGTGFFGLAEGNYTSRLFLEYIEQDPAFYNELLFRVSIY</sequence>
<reference evidence="2 3" key="1">
    <citation type="submission" date="2024-08" db="EMBL/GenBank/DDBJ databases">
        <authorList>
            <person name="Ishaq N."/>
        </authorList>
    </citation>
    <scope>NUCLEOTIDE SEQUENCE [LARGE SCALE GENOMIC DNA]</scope>
    <source>
        <strain evidence="2 3">DSM 18651</strain>
    </source>
</reference>
<dbReference type="Proteomes" id="UP001569428">
    <property type="component" value="Unassembled WGS sequence"/>
</dbReference>
<feature type="chain" id="PRO_5046829776" evidence="1">
    <location>
        <begin position="27"/>
        <end position="187"/>
    </location>
</feature>
<gene>
    <name evidence="2" type="ORF">ACCI49_14115</name>
</gene>
<name>A0ABV4P2V2_9GAMM</name>
<keyword evidence="3" id="KW-1185">Reference proteome</keyword>
<organism evidence="2 3">
    <name type="scientific">Microbulbifer epialgicus</name>
    <dbReference type="NCBI Taxonomy" id="393907"/>
    <lineage>
        <taxon>Bacteria</taxon>
        <taxon>Pseudomonadati</taxon>
        <taxon>Pseudomonadota</taxon>
        <taxon>Gammaproteobacteria</taxon>
        <taxon>Cellvibrionales</taxon>
        <taxon>Microbulbiferaceae</taxon>
        <taxon>Microbulbifer</taxon>
    </lineage>
</organism>